<dbReference type="Pfam" id="PF00778">
    <property type="entry name" value="DIX"/>
    <property type="match status" value="1"/>
</dbReference>
<evidence type="ECO:0000256" key="3">
    <source>
        <dbReference type="ARBA" id="ARBA00022490"/>
    </source>
</evidence>
<dbReference type="InterPro" id="IPR001158">
    <property type="entry name" value="DIX"/>
</dbReference>
<keyword evidence="2" id="KW-0217">Developmental protein</keyword>
<evidence type="ECO:0000256" key="4">
    <source>
        <dbReference type="ARBA" id="ARBA00022687"/>
    </source>
</evidence>
<dbReference type="PANTHER" id="PTHR10878:SF5">
    <property type="entry name" value="SEGMENT POLARITY PROTEIN DISHEVELLED HOMOLOG DVL-1-RELATED"/>
    <property type="match status" value="1"/>
</dbReference>
<evidence type="ECO:0000256" key="2">
    <source>
        <dbReference type="ARBA" id="ARBA00022473"/>
    </source>
</evidence>
<keyword evidence="9" id="KW-1185">Reference proteome</keyword>
<organism evidence="8 9">
    <name type="scientific">Anas zonorhyncha</name>
    <name type="common">Eastern spot-billed duck</name>
    <dbReference type="NCBI Taxonomy" id="75864"/>
    <lineage>
        <taxon>Eukaryota</taxon>
        <taxon>Metazoa</taxon>
        <taxon>Chordata</taxon>
        <taxon>Craniata</taxon>
        <taxon>Vertebrata</taxon>
        <taxon>Euteleostomi</taxon>
        <taxon>Archelosauria</taxon>
        <taxon>Archosauria</taxon>
        <taxon>Dinosauria</taxon>
        <taxon>Saurischia</taxon>
        <taxon>Theropoda</taxon>
        <taxon>Coelurosauria</taxon>
        <taxon>Aves</taxon>
        <taxon>Neognathae</taxon>
        <taxon>Galloanserae</taxon>
        <taxon>Anseriformes</taxon>
        <taxon>Anatidae</taxon>
        <taxon>Anatinae</taxon>
        <taxon>Anas</taxon>
    </lineage>
</organism>
<reference evidence="8" key="1">
    <citation type="submission" date="2025-08" db="UniProtKB">
        <authorList>
            <consortium name="Ensembl"/>
        </authorList>
    </citation>
    <scope>IDENTIFICATION</scope>
</reference>
<evidence type="ECO:0000256" key="5">
    <source>
        <dbReference type="PROSITE-ProRule" id="PRU00069"/>
    </source>
</evidence>
<dbReference type="GO" id="GO:0005109">
    <property type="term" value="F:frizzled binding"/>
    <property type="evidence" value="ECO:0007669"/>
    <property type="project" value="TreeGrafter"/>
</dbReference>
<name>A0A8B9UW65_9AVES</name>
<feature type="domain" description="DIX" evidence="7">
    <location>
        <begin position="1"/>
        <end position="87"/>
    </location>
</feature>
<reference evidence="8" key="2">
    <citation type="submission" date="2025-09" db="UniProtKB">
        <authorList>
            <consortium name="Ensembl"/>
        </authorList>
    </citation>
    <scope>IDENTIFICATION</scope>
</reference>
<comment type="subcellular location">
    <subcellularLocation>
        <location evidence="1">Cytoplasm</location>
    </subcellularLocation>
</comment>
<dbReference type="GO" id="GO:0005829">
    <property type="term" value="C:cytosol"/>
    <property type="evidence" value="ECO:0007669"/>
    <property type="project" value="TreeGrafter"/>
</dbReference>
<feature type="region of interest" description="Disordered" evidence="6">
    <location>
        <begin position="67"/>
        <end position="121"/>
    </location>
</feature>
<dbReference type="InterPro" id="IPR038207">
    <property type="entry name" value="DIX_dom_sf"/>
</dbReference>
<dbReference type="InterPro" id="IPR015506">
    <property type="entry name" value="Dsh/Dvl-rel"/>
</dbReference>
<evidence type="ECO:0000256" key="6">
    <source>
        <dbReference type="SAM" id="MobiDB-lite"/>
    </source>
</evidence>
<keyword evidence="4 5" id="KW-0879">Wnt signaling pathway</keyword>
<evidence type="ECO:0000313" key="9">
    <source>
        <dbReference type="Proteomes" id="UP000694549"/>
    </source>
</evidence>
<accession>A0A8B9UW65</accession>
<dbReference type="FunFam" id="2.40.240.130:FF:000001">
    <property type="entry name" value="Segment polarity protein dishevelled homolog DVL-1"/>
    <property type="match status" value="1"/>
</dbReference>
<dbReference type="SMART" id="SM00021">
    <property type="entry name" value="DAX"/>
    <property type="match status" value="1"/>
</dbReference>
<dbReference type="Proteomes" id="UP000694549">
    <property type="component" value="Unplaced"/>
</dbReference>
<evidence type="ECO:0000313" key="8">
    <source>
        <dbReference type="Ensembl" id="ENSAZOP00000014495.1"/>
    </source>
</evidence>
<evidence type="ECO:0000256" key="1">
    <source>
        <dbReference type="ARBA" id="ARBA00004496"/>
    </source>
</evidence>
<keyword evidence="3" id="KW-0963">Cytoplasm</keyword>
<dbReference type="Gene3D" id="2.40.240.130">
    <property type="match status" value="1"/>
</dbReference>
<dbReference type="InterPro" id="IPR029071">
    <property type="entry name" value="Ubiquitin-like_domsf"/>
</dbReference>
<dbReference type="PROSITE" id="PS50841">
    <property type="entry name" value="DIX"/>
    <property type="match status" value="1"/>
</dbReference>
<dbReference type="AlphaFoldDB" id="A0A8B9UW65"/>
<evidence type="ECO:0000259" key="7">
    <source>
        <dbReference type="PROSITE" id="PS50841"/>
    </source>
</evidence>
<proteinExistence type="predicted"/>
<dbReference type="Ensembl" id="ENSAZOT00000015567.1">
    <property type="protein sequence ID" value="ENSAZOP00000014495.1"/>
    <property type="gene ID" value="ENSAZOG00000009338.1"/>
</dbReference>
<protein>
    <recommendedName>
        <fullName evidence="7">DIX domain-containing protein</fullName>
    </recommendedName>
</protein>
<sequence length="138" mass="15617">MAETKIIYHIDEEETPYLVKLPVPPEKVTLADFKNVLSNRPVHSYKFFFKSMDQDFGFWLLPERCHPAGPGPRPPGEELRRGFMEGRSPPRNSPDPPRPASGWVFFGGPGVPSPRHGPHTSVGLRATRLIYGRKEINQ</sequence>
<feature type="compositionally biased region" description="Basic and acidic residues" evidence="6">
    <location>
        <begin position="75"/>
        <end position="84"/>
    </location>
</feature>
<dbReference type="SUPFAM" id="SSF54236">
    <property type="entry name" value="Ubiquitin-like"/>
    <property type="match status" value="1"/>
</dbReference>
<dbReference type="PANTHER" id="PTHR10878">
    <property type="entry name" value="SEGMENT POLARITY PROTEIN DISHEVELLED"/>
    <property type="match status" value="1"/>
</dbReference>
<dbReference type="GO" id="GO:0060070">
    <property type="term" value="P:canonical Wnt signaling pathway"/>
    <property type="evidence" value="ECO:0007669"/>
    <property type="project" value="TreeGrafter"/>
</dbReference>